<feature type="transmembrane region" description="Helical" evidence="1">
    <location>
        <begin position="129"/>
        <end position="148"/>
    </location>
</feature>
<evidence type="ECO:0000313" key="3">
    <source>
        <dbReference type="Proteomes" id="UP001244341"/>
    </source>
</evidence>
<keyword evidence="1" id="KW-0812">Transmembrane</keyword>
<sequence length="305" mass="34376">MEHGGASEALQSLLWTLSLYDLPEDEDPQEDLVPLTLRNLVLALLGLLLSTSMSLLAAVYTLGCNITQGCAYACVKGPGASRHLKPAYLQYLYTLNADNSAAATTLKLVQCCLGYSTLWRLLQLLRVNLLLAWLWRSVLWPLLLALVWKPHMMTTVLFVVLETACCGLLPPEPHSALPDFGILFDSLVTHVLILVMGGGWLTVAVLLTAVTFMLPRLPKHELWPHFSEWVAAVLTAMSFIAPLWPHWWQRLLAYGWLAWFAFDWVPRMLRFFSAQRMQRAWRAHVNSQLHWSSATVAAALRAQFE</sequence>
<feature type="transmembrane region" description="Helical" evidence="1">
    <location>
        <begin position="226"/>
        <end position="245"/>
    </location>
</feature>
<feature type="transmembrane region" description="Helical" evidence="1">
    <location>
        <begin position="40"/>
        <end position="62"/>
    </location>
</feature>
<evidence type="ECO:0000313" key="2">
    <source>
        <dbReference type="EMBL" id="WIA14436.1"/>
    </source>
</evidence>
<keyword evidence="3" id="KW-1185">Reference proteome</keyword>
<feature type="transmembrane region" description="Helical" evidence="1">
    <location>
        <begin position="251"/>
        <end position="269"/>
    </location>
</feature>
<proteinExistence type="predicted"/>
<accession>A0ABY8U1W1</accession>
<organism evidence="2 3">
    <name type="scientific">Tetradesmus obliquus</name>
    <name type="common">Green alga</name>
    <name type="synonym">Acutodesmus obliquus</name>
    <dbReference type="NCBI Taxonomy" id="3088"/>
    <lineage>
        <taxon>Eukaryota</taxon>
        <taxon>Viridiplantae</taxon>
        <taxon>Chlorophyta</taxon>
        <taxon>core chlorophytes</taxon>
        <taxon>Chlorophyceae</taxon>
        <taxon>CS clade</taxon>
        <taxon>Sphaeropleales</taxon>
        <taxon>Scenedesmaceae</taxon>
        <taxon>Tetradesmus</taxon>
    </lineage>
</organism>
<name>A0ABY8U1W1_TETOB</name>
<evidence type="ECO:0000256" key="1">
    <source>
        <dbReference type="SAM" id="Phobius"/>
    </source>
</evidence>
<keyword evidence="1" id="KW-0472">Membrane</keyword>
<keyword evidence="1" id="KW-1133">Transmembrane helix</keyword>
<gene>
    <name evidence="2" type="ORF">OEZ85_002962</name>
</gene>
<reference evidence="2 3" key="1">
    <citation type="submission" date="2023-05" db="EMBL/GenBank/DDBJ databases">
        <title>A 100% complete, gapless, phased diploid assembly of the Scenedesmus obliquus UTEX 3031 genome.</title>
        <authorList>
            <person name="Biondi T.C."/>
            <person name="Hanschen E.R."/>
            <person name="Kwon T."/>
            <person name="Eng W."/>
            <person name="Kruse C.P.S."/>
            <person name="Koehler S.I."/>
            <person name="Kunde Y."/>
            <person name="Gleasner C.D."/>
            <person name="You Mak K.T."/>
            <person name="Polle J."/>
            <person name="Hovde B.T."/>
            <person name="Starkenburg S.R."/>
        </authorList>
    </citation>
    <scope>NUCLEOTIDE SEQUENCE [LARGE SCALE GENOMIC DNA]</scope>
    <source>
        <strain evidence="2 3">DOE0152z</strain>
    </source>
</reference>
<feature type="transmembrane region" description="Helical" evidence="1">
    <location>
        <begin position="187"/>
        <end position="214"/>
    </location>
</feature>
<dbReference type="EMBL" id="CP126212">
    <property type="protein sequence ID" value="WIA14436.1"/>
    <property type="molecule type" value="Genomic_DNA"/>
</dbReference>
<dbReference type="Proteomes" id="UP001244341">
    <property type="component" value="Chromosome 5b"/>
</dbReference>
<protein>
    <submittedName>
        <fullName evidence="2">Uncharacterized protein</fullName>
    </submittedName>
</protein>